<dbReference type="OrthoDB" id="280899at2"/>
<dbReference type="Proteomes" id="UP000238322">
    <property type="component" value="Unassembled WGS sequence"/>
</dbReference>
<comment type="caution">
    <text evidence="1">The sequence shown here is derived from an EMBL/GenBank/DDBJ whole genome shotgun (WGS) entry which is preliminary data.</text>
</comment>
<dbReference type="EMBL" id="PUHY01000010">
    <property type="protein sequence ID" value="PQO34322.1"/>
    <property type="molecule type" value="Genomic_DNA"/>
</dbReference>
<organism evidence="1 2">
    <name type="scientific">Blastopirellula marina</name>
    <dbReference type="NCBI Taxonomy" id="124"/>
    <lineage>
        <taxon>Bacteria</taxon>
        <taxon>Pseudomonadati</taxon>
        <taxon>Planctomycetota</taxon>
        <taxon>Planctomycetia</taxon>
        <taxon>Pirellulales</taxon>
        <taxon>Pirellulaceae</taxon>
        <taxon>Blastopirellula</taxon>
    </lineage>
</organism>
<protein>
    <submittedName>
        <fullName evidence="1">Uncharacterized protein</fullName>
    </submittedName>
</protein>
<dbReference type="AlphaFoldDB" id="A0A2S8FQ58"/>
<evidence type="ECO:0000313" key="2">
    <source>
        <dbReference type="Proteomes" id="UP000238322"/>
    </source>
</evidence>
<proteinExistence type="predicted"/>
<reference evidence="1 2" key="1">
    <citation type="submission" date="2018-02" db="EMBL/GenBank/DDBJ databases">
        <title>Comparative genomes isolates from brazilian mangrove.</title>
        <authorList>
            <person name="Araujo J.E."/>
            <person name="Taketani R.G."/>
            <person name="Silva M.C.P."/>
            <person name="Loureco M.V."/>
            <person name="Andreote F.D."/>
        </authorList>
    </citation>
    <scope>NUCLEOTIDE SEQUENCE [LARGE SCALE GENOMIC DNA]</scope>
    <source>
        <strain evidence="1 2">Hex-1 MGV</strain>
    </source>
</reference>
<gene>
    <name evidence="1" type="ORF">C5Y83_12375</name>
</gene>
<name>A0A2S8FQ58_9BACT</name>
<accession>A0A2S8FQ58</accession>
<dbReference type="RefSeq" id="WP_105330052.1">
    <property type="nucleotide sequence ID" value="NZ_PUHY01000010.1"/>
</dbReference>
<evidence type="ECO:0000313" key="1">
    <source>
        <dbReference type="EMBL" id="PQO34322.1"/>
    </source>
</evidence>
<sequence>MQFIEMTGRELMDALHDDELTAEDLQKSHITENSIVRINRQGDIEVRRPEGWDIVGGLIGDYENRILKSCGRTWA</sequence>